<dbReference type="RefSeq" id="WP_219937968.1">
    <property type="nucleotide sequence ID" value="NZ_JAGFNY010000027.1"/>
</dbReference>
<evidence type="ECO:0000256" key="2">
    <source>
        <dbReference type="ARBA" id="ARBA00022448"/>
    </source>
</evidence>
<keyword evidence="2" id="KW-0813">Transport</keyword>
<evidence type="ECO:0000259" key="7">
    <source>
        <dbReference type="Pfam" id="PF03600"/>
    </source>
</evidence>
<evidence type="ECO:0000256" key="6">
    <source>
        <dbReference type="SAM" id="Phobius"/>
    </source>
</evidence>
<dbReference type="InterPro" id="IPR004680">
    <property type="entry name" value="Cit_transptr-like_dom"/>
</dbReference>
<organism evidence="8 9">
    <name type="scientific">Succinivibrio faecicola</name>
    <dbReference type="NCBI Taxonomy" id="2820300"/>
    <lineage>
        <taxon>Bacteria</taxon>
        <taxon>Pseudomonadati</taxon>
        <taxon>Pseudomonadota</taxon>
        <taxon>Gammaproteobacteria</taxon>
        <taxon>Aeromonadales</taxon>
        <taxon>Succinivibrionaceae</taxon>
        <taxon>Succinivibrio</taxon>
    </lineage>
</organism>
<feature type="transmembrane region" description="Helical" evidence="6">
    <location>
        <begin position="440"/>
        <end position="462"/>
    </location>
</feature>
<feature type="transmembrane region" description="Helical" evidence="6">
    <location>
        <begin position="406"/>
        <end position="428"/>
    </location>
</feature>
<dbReference type="PANTHER" id="PTHR10283">
    <property type="entry name" value="SOLUTE CARRIER FAMILY 13 MEMBER"/>
    <property type="match status" value="1"/>
</dbReference>
<feature type="transmembrane region" description="Helical" evidence="6">
    <location>
        <begin position="288"/>
        <end position="306"/>
    </location>
</feature>
<reference evidence="8 9" key="1">
    <citation type="submission" date="2021-03" db="EMBL/GenBank/DDBJ databases">
        <title>Succinivibrio sp. nov. isolated from feces of cow.</title>
        <authorList>
            <person name="Choi J.-Y."/>
        </authorList>
    </citation>
    <scope>NUCLEOTIDE SEQUENCE [LARGE SCALE GENOMIC DNA]</scope>
    <source>
        <strain evidence="8 9">AGMB01872</strain>
    </source>
</reference>
<evidence type="ECO:0000256" key="4">
    <source>
        <dbReference type="ARBA" id="ARBA00022989"/>
    </source>
</evidence>
<sequence length="463" mass="50528">MSNRVIHLILGPLIYILCYYAVPLDVFGSYEANGAVGCILWMALWWIFVPVDLAVTAFIPIGVNALFCLMDMKDLIANYSSETILLLLGASIITASWEITGLDRRVAARLLSFVGGNLRTQIIVWFLLSAVLSSVLPNAVVCAAIIPIAVAQLKFSGFKDISSSRQASLVLLSIVYGAGVGGLATPLGGAMNLVTVKYIEQITGSEYMYAQWLKNLLPVFLVILVSNIIYMVLQCKKTDSLGNTKEYFKEEFQKLDAMSVQEKWALLLFIAAAGLSFLRPLYQGYLPGLKPAYVFIITAIIAFVISTKGGHRLLTWKSTQQKIVWELIFVFSGGIAVGTLFNSTGAALAIGQHFSCMQVQSDYLLVLMILVFTIILSDVTSNTATAAISIPLVIALAEGLNKDPLVYIYVASIGVNLSYMLPTSIRAIPVGYGLKPKFMFNTGFLITLMTIILSSFVGYYMVS</sequence>
<feature type="transmembrane region" description="Helical" evidence="6">
    <location>
        <begin position="215"/>
        <end position="233"/>
    </location>
</feature>
<evidence type="ECO:0000256" key="3">
    <source>
        <dbReference type="ARBA" id="ARBA00022692"/>
    </source>
</evidence>
<keyword evidence="4 6" id="KW-1133">Transmembrane helix</keyword>
<proteinExistence type="predicted"/>
<dbReference type="EMBL" id="JAGFNY010000027">
    <property type="protein sequence ID" value="MBW7570743.1"/>
    <property type="molecule type" value="Genomic_DNA"/>
</dbReference>
<comment type="caution">
    <text evidence="8">The sequence shown here is derived from an EMBL/GenBank/DDBJ whole genome shotgun (WGS) entry which is preliminary data.</text>
</comment>
<feature type="transmembrane region" description="Helical" evidence="6">
    <location>
        <begin position="363"/>
        <end position="394"/>
    </location>
</feature>
<comment type="subcellular location">
    <subcellularLocation>
        <location evidence="1">Membrane</location>
        <topology evidence="1">Multi-pass membrane protein</topology>
    </subcellularLocation>
</comment>
<feature type="transmembrane region" description="Helical" evidence="6">
    <location>
        <begin position="122"/>
        <end position="148"/>
    </location>
</feature>
<keyword evidence="5 6" id="KW-0472">Membrane</keyword>
<keyword evidence="9" id="KW-1185">Reference proteome</keyword>
<evidence type="ECO:0000313" key="8">
    <source>
        <dbReference type="EMBL" id="MBW7570743.1"/>
    </source>
</evidence>
<dbReference type="Pfam" id="PF03600">
    <property type="entry name" value="CitMHS"/>
    <property type="match status" value="1"/>
</dbReference>
<dbReference type="Proteomes" id="UP000731465">
    <property type="component" value="Unassembled WGS sequence"/>
</dbReference>
<feature type="transmembrane region" description="Helical" evidence="6">
    <location>
        <begin position="327"/>
        <end position="351"/>
    </location>
</feature>
<evidence type="ECO:0000313" key="9">
    <source>
        <dbReference type="Proteomes" id="UP000731465"/>
    </source>
</evidence>
<feature type="domain" description="Citrate transporter-like" evidence="7">
    <location>
        <begin position="44"/>
        <end position="412"/>
    </location>
</feature>
<dbReference type="PANTHER" id="PTHR10283:SF82">
    <property type="entry name" value="SOLUTE CARRIER FAMILY 13 MEMBER 2"/>
    <property type="match status" value="1"/>
</dbReference>
<name>A0ABS7DHP1_9GAMM</name>
<protein>
    <submittedName>
        <fullName evidence="8">Anion permease</fullName>
    </submittedName>
</protein>
<keyword evidence="3 6" id="KW-0812">Transmembrane</keyword>
<feature type="transmembrane region" description="Helical" evidence="6">
    <location>
        <begin position="6"/>
        <end position="22"/>
    </location>
</feature>
<accession>A0ABS7DHP1</accession>
<evidence type="ECO:0000256" key="5">
    <source>
        <dbReference type="ARBA" id="ARBA00023136"/>
    </source>
</evidence>
<evidence type="ECO:0000256" key="1">
    <source>
        <dbReference type="ARBA" id="ARBA00004141"/>
    </source>
</evidence>
<feature type="transmembrane region" description="Helical" evidence="6">
    <location>
        <begin position="169"/>
        <end position="195"/>
    </location>
</feature>
<gene>
    <name evidence="8" type="ORF">J5V48_07545</name>
</gene>
<feature type="transmembrane region" description="Helical" evidence="6">
    <location>
        <begin position="84"/>
        <end position="102"/>
    </location>
</feature>
<feature type="transmembrane region" description="Helical" evidence="6">
    <location>
        <begin position="264"/>
        <end position="282"/>
    </location>
</feature>